<protein>
    <submittedName>
        <fullName evidence="1">Uncharacterized protein</fullName>
    </submittedName>
</protein>
<keyword evidence="2" id="KW-1185">Reference proteome</keyword>
<dbReference type="Proteomes" id="UP000076603">
    <property type="component" value="Unassembled WGS sequence"/>
</dbReference>
<accession>A0A161X438</accession>
<name>A0A161X438_9CLOT</name>
<dbReference type="RefSeq" id="WP_066630856.1">
    <property type="nucleotide sequence ID" value="NZ_LWAE01000016.1"/>
</dbReference>
<reference evidence="1 2" key="1">
    <citation type="submission" date="2016-04" db="EMBL/GenBank/DDBJ databases">
        <title>Genome sequence of Clostridium magnum DSM 2767.</title>
        <authorList>
            <person name="Poehlein A."/>
            <person name="Uhlig R."/>
            <person name="Fischer R."/>
            <person name="Bahl H."/>
            <person name="Daniel R."/>
        </authorList>
    </citation>
    <scope>NUCLEOTIDE SEQUENCE [LARGE SCALE GENOMIC DNA]</scope>
    <source>
        <strain evidence="1 2">DSM 2767</strain>
    </source>
</reference>
<sequence>MGFMGKLIKNAGSIAGTVAEYGLKATGEVIGMVAEAADKPELAEKSRKVGSGIGEFVGGTTKVIAEGAGFAMDKAIELGSKAGGEIGATIAKSKGASDEQINKARAVGNAIGGGLVGLATGDLIGTAVTGVAAATGVASTGTAIATLHGAAATKATLAAVGGGALSAGGGGIAAGQAILHGIDAATTVAGSIDGVIRSKSAEDKKKLEDKSRYVNSDYKIIE</sequence>
<evidence type="ECO:0000313" key="1">
    <source>
        <dbReference type="EMBL" id="KZL88606.1"/>
    </source>
</evidence>
<dbReference type="STRING" id="1121326.CLMAG_60990"/>
<dbReference type="PATRIC" id="fig|1121326.3.peg.6163"/>
<dbReference type="EMBL" id="LWAE01000016">
    <property type="protein sequence ID" value="KZL88606.1"/>
    <property type="molecule type" value="Genomic_DNA"/>
</dbReference>
<evidence type="ECO:0000313" key="2">
    <source>
        <dbReference type="Proteomes" id="UP000076603"/>
    </source>
</evidence>
<comment type="caution">
    <text evidence="1">The sequence shown here is derived from an EMBL/GenBank/DDBJ whole genome shotgun (WGS) entry which is preliminary data.</text>
</comment>
<dbReference type="AlphaFoldDB" id="A0A161X438"/>
<dbReference type="OrthoDB" id="1954030at2"/>
<proteinExistence type="predicted"/>
<organism evidence="1 2">
    <name type="scientific">Clostridium magnum DSM 2767</name>
    <dbReference type="NCBI Taxonomy" id="1121326"/>
    <lineage>
        <taxon>Bacteria</taxon>
        <taxon>Bacillati</taxon>
        <taxon>Bacillota</taxon>
        <taxon>Clostridia</taxon>
        <taxon>Eubacteriales</taxon>
        <taxon>Clostridiaceae</taxon>
        <taxon>Clostridium</taxon>
    </lineage>
</organism>
<gene>
    <name evidence="1" type="ORF">CLMAG_60990</name>
</gene>